<dbReference type="EMBL" id="MT631453">
    <property type="protein sequence ID" value="QNO50851.1"/>
    <property type="molecule type" value="Genomic_DNA"/>
</dbReference>
<name>A0A7G9YS67_9EURY</name>
<dbReference type="AlphaFoldDB" id="A0A7G9YS67"/>
<dbReference type="GO" id="GO:0006935">
    <property type="term" value="P:chemotaxis"/>
    <property type="evidence" value="ECO:0007669"/>
    <property type="project" value="UniProtKB-KW"/>
</dbReference>
<protein>
    <recommendedName>
        <fullName evidence="3">Chemotaxis phosphatase CheX-like domain-containing protein</fullName>
    </recommendedName>
</protein>
<evidence type="ECO:0000313" key="2">
    <source>
        <dbReference type="EMBL" id="QNO50851.1"/>
    </source>
</evidence>
<keyword evidence="1" id="KW-0145">Chemotaxis</keyword>
<evidence type="ECO:0008006" key="3">
    <source>
        <dbReference type="Google" id="ProtNLM"/>
    </source>
</evidence>
<gene>
    <name evidence="2" type="ORF">CMPLHDHG_00016</name>
</gene>
<dbReference type="InterPro" id="IPR028976">
    <property type="entry name" value="CheC-like_sf"/>
</dbReference>
<sequence>MPDTGYKIQKGLEKEVVKLTEMGEEGNSFEKVMLEQILKIAALKSMIYLQFFIGRLVKVESLSIHWTAQQLRIGKDFVISGIGLREKSELVGSIYLIFPFEIAHRLTRDMYGELIPEISHKHVLDMVEEMTNIVSVPLGETPSFLSHNSPVIPSVAHIVGYDEFKSLPLEEALALELKMNGEMKGDLYFVMEGGTVKKLKRMLRRRERE</sequence>
<accession>A0A7G9YS67</accession>
<dbReference type="SUPFAM" id="SSF103039">
    <property type="entry name" value="CheC-like"/>
    <property type="match status" value="2"/>
</dbReference>
<evidence type="ECO:0000256" key="1">
    <source>
        <dbReference type="ARBA" id="ARBA00022500"/>
    </source>
</evidence>
<dbReference type="Gene3D" id="3.40.1550.10">
    <property type="entry name" value="CheC-like"/>
    <property type="match status" value="1"/>
</dbReference>
<organism evidence="2">
    <name type="scientific">Candidatus Methanophagaceae archaeon ANME-1 ERB6</name>
    <dbReference type="NCBI Taxonomy" id="2759912"/>
    <lineage>
        <taxon>Archaea</taxon>
        <taxon>Methanobacteriati</taxon>
        <taxon>Methanobacteriota</taxon>
        <taxon>Stenosarchaea group</taxon>
        <taxon>Methanomicrobia</taxon>
        <taxon>Candidatus Methanophagales</taxon>
        <taxon>Candidatus Methanophagaceae</taxon>
    </lineage>
</organism>
<proteinExistence type="predicted"/>
<reference evidence="2" key="1">
    <citation type="submission" date="2020-06" db="EMBL/GenBank/DDBJ databases">
        <title>Unique genomic features of the anaerobic methanotrophic archaea.</title>
        <authorList>
            <person name="Chadwick G.L."/>
            <person name="Skennerton C.T."/>
            <person name="Laso-Perez R."/>
            <person name="Leu A.O."/>
            <person name="Speth D.R."/>
            <person name="Yu H."/>
            <person name="Morgan-Lang C."/>
            <person name="Hatzenpichler R."/>
            <person name="Goudeau D."/>
            <person name="Malmstrom R."/>
            <person name="Brazelton W.J."/>
            <person name="Woyke T."/>
            <person name="Hallam S.J."/>
            <person name="Tyson G.W."/>
            <person name="Wegener G."/>
            <person name="Boetius A."/>
            <person name="Orphan V."/>
        </authorList>
    </citation>
    <scope>NUCLEOTIDE SEQUENCE</scope>
</reference>